<dbReference type="PANTHER" id="PTHR31503">
    <property type="entry name" value="VACUOLAR CALCIUM ION TRANSPORTER"/>
    <property type="match status" value="1"/>
</dbReference>
<feature type="domain" description="Sodium/calcium exchanger membrane region" evidence="11">
    <location>
        <begin position="593"/>
        <end position="734"/>
    </location>
</feature>
<dbReference type="InterPro" id="IPR004837">
    <property type="entry name" value="NaCa_Exmemb"/>
</dbReference>
<comment type="subcellular location">
    <subcellularLocation>
        <location evidence="1">Endomembrane system</location>
        <topology evidence="1">Multi-pass membrane protein</topology>
    </subcellularLocation>
</comment>
<evidence type="ECO:0000313" key="13">
    <source>
        <dbReference type="EMBL" id="KAK6173891.1"/>
    </source>
</evidence>
<keyword evidence="5" id="KW-0106">Calcium</keyword>
<evidence type="ECO:0000256" key="7">
    <source>
        <dbReference type="ARBA" id="ARBA00022989"/>
    </source>
</evidence>
<feature type="transmembrane region" description="Helical" evidence="10">
    <location>
        <begin position="695"/>
        <end position="712"/>
    </location>
</feature>
<evidence type="ECO:0000256" key="3">
    <source>
        <dbReference type="ARBA" id="ARBA00022449"/>
    </source>
</evidence>
<evidence type="ECO:0000256" key="10">
    <source>
        <dbReference type="SAM" id="Phobius"/>
    </source>
</evidence>
<gene>
    <name evidence="13" type="ORF">SNE40_017267</name>
</gene>
<feature type="transmembrane region" description="Helical" evidence="10">
    <location>
        <begin position="666"/>
        <end position="688"/>
    </location>
</feature>
<evidence type="ECO:0000259" key="12">
    <source>
        <dbReference type="Pfam" id="PF03733"/>
    </source>
</evidence>
<dbReference type="GO" id="GO:0006874">
    <property type="term" value="P:intracellular calcium ion homeostasis"/>
    <property type="evidence" value="ECO:0007669"/>
    <property type="project" value="TreeGrafter"/>
</dbReference>
<feature type="transmembrane region" description="Helical" evidence="10">
    <location>
        <begin position="131"/>
        <end position="159"/>
    </location>
</feature>
<dbReference type="GO" id="GO:0015369">
    <property type="term" value="F:calcium:proton antiporter activity"/>
    <property type="evidence" value="ECO:0007669"/>
    <property type="project" value="TreeGrafter"/>
</dbReference>
<evidence type="ECO:0000313" key="14">
    <source>
        <dbReference type="Proteomes" id="UP001347796"/>
    </source>
</evidence>
<feature type="domain" description="Sodium/calcium exchanger membrane region" evidence="11">
    <location>
        <begin position="361"/>
        <end position="480"/>
    </location>
</feature>
<dbReference type="GO" id="GO:0012505">
    <property type="term" value="C:endomembrane system"/>
    <property type="evidence" value="ECO:0007669"/>
    <property type="project" value="UniProtKB-SubCell"/>
</dbReference>
<feature type="transmembrane region" description="Helical" evidence="10">
    <location>
        <begin position="540"/>
        <end position="560"/>
    </location>
</feature>
<feature type="transmembrane region" description="Helical" evidence="10">
    <location>
        <begin position="356"/>
        <end position="375"/>
    </location>
</feature>
<dbReference type="Pfam" id="PF01699">
    <property type="entry name" value="Na_Ca_ex"/>
    <property type="match status" value="2"/>
</dbReference>
<keyword evidence="4" id="KW-0597">Phosphoprotein</keyword>
<dbReference type="EMBL" id="JAZGQO010000011">
    <property type="protein sequence ID" value="KAK6173891.1"/>
    <property type="molecule type" value="Genomic_DNA"/>
</dbReference>
<evidence type="ECO:0000256" key="5">
    <source>
        <dbReference type="ARBA" id="ARBA00022568"/>
    </source>
</evidence>
<feature type="transmembrane region" description="Helical" evidence="10">
    <location>
        <begin position="387"/>
        <end position="409"/>
    </location>
</feature>
<dbReference type="InterPro" id="IPR005185">
    <property type="entry name" value="YccF"/>
</dbReference>
<dbReference type="AlphaFoldDB" id="A0AAN8PL85"/>
<keyword evidence="8" id="KW-0406">Ion transport</keyword>
<keyword evidence="2" id="KW-0813">Transport</keyword>
<dbReference type="Pfam" id="PF03733">
    <property type="entry name" value="YccF"/>
    <property type="match status" value="1"/>
</dbReference>
<reference evidence="13 14" key="1">
    <citation type="submission" date="2024-01" db="EMBL/GenBank/DDBJ databases">
        <title>The genome of the rayed Mediterranean limpet Patella caerulea (Linnaeus, 1758).</title>
        <authorList>
            <person name="Anh-Thu Weber A."/>
            <person name="Halstead-Nussloch G."/>
        </authorList>
    </citation>
    <scope>NUCLEOTIDE SEQUENCE [LARGE SCALE GENOMIC DNA]</scope>
    <source>
        <strain evidence="13">AATW-2023a</strain>
        <tissue evidence="13">Whole specimen</tissue>
    </source>
</reference>
<evidence type="ECO:0000256" key="6">
    <source>
        <dbReference type="ARBA" id="ARBA00022692"/>
    </source>
</evidence>
<feature type="domain" description="Inner membrane component" evidence="12">
    <location>
        <begin position="129"/>
        <end position="178"/>
    </location>
</feature>
<evidence type="ECO:0000256" key="1">
    <source>
        <dbReference type="ARBA" id="ARBA00004127"/>
    </source>
</evidence>
<proteinExistence type="predicted"/>
<feature type="transmembrane region" description="Helical" evidence="10">
    <location>
        <begin position="429"/>
        <end position="450"/>
    </location>
</feature>
<name>A0AAN8PL85_PATCE</name>
<keyword evidence="7 10" id="KW-1133">Transmembrane helix</keyword>
<evidence type="ECO:0000256" key="2">
    <source>
        <dbReference type="ARBA" id="ARBA00022448"/>
    </source>
</evidence>
<keyword evidence="9 10" id="KW-0472">Membrane</keyword>
<evidence type="ECO:0000256" key="4">
    <source>
        <dbReference type="ARBA" id="ARBA00022553"/>
    </source>
</evidence>
<feature type="transmembrane region" description="Helical" evidence="10">
    <location>
        <begin position="322"/>
        <end position="344"/>
    </location>
</feature>
<dbReference type="Proteomes" id="UP001347796">
    <property type="component" value="Unassembled WGS sequence"/>
</dbReference>
<accession>A0AAN8PL85</accession>
<dbReference type="PANTHER" id="PTHR31503:SF10">
    <property type="entry name" value="VNX1 PROTEIN"/>
    <property type="match status" value="1"/>
</dbReference>
<dbReference type="InterPro" id="IPR004713">
    <property type="entry name" value="CaH_exchang"/>
</dbReference>
<keyword evidence="6 10" id="KW-0812">Transmembrane</keyword>
<organism evidence="13 14">
    <name type="scientific">Patella caerulea</name>
    <name type="common">Rayed Mediterranean limpet</name>
    <dbReference type="NCBI Taxonomy" id="87958"/>
    <lineage>
        <taxon>Eukaryota</taxon>
        <taxon>Metazoa</taxon>
        <taxon>Spiralia</taxon>
        <taxon>Lophotrochozoa</taxon>
        <taxon>Mollusca</taxon>
        <taxon>Gastropoda</taxon>
        <taxon>Patellogastropoda</taxon>
        <taxon>Patelloidea</taxon>
        <taxon>Patellidae</taxon>
        <taxon>Patella</taxon>
    </lineage>
</organism>
<keyword evidence="3" id="KW-0050">Antiport</keyword>
<evidence type="ECO:0000259" key="11">
    <source>
        <dbReference type="Pfam" id="PF01699"/>
    </source>
</evidence>
<evidence type="ECO:0000256" key="8">
    <source>
        <dbReference type="ARBA" id="ARBA00023065"/>
    </source>
</evidence>
<evidence type="ECO:0000256" key="9">
    <source>
        <dbReference type="ARBA" id="ARBA00023136"/>
    </source>
</evidence>
<protein>
    <submittedName>
        <fullName evidence="13">Uncharacterized protein</fullName>
    </submittedName>
</protein>
<dbReference type="Gene3D" id="1.20.1420.30">
    <property type="entry name" value="NCX, central ion-binding region"/>
    <property type="match status" value="1"/>
</dbReference>
<dbReference type="GO" id="GO:0005774">
    <property type="term" value="C:vacuolar membrane"/>
    <property type="evidence" value="ECO:0007669"/>
    <property type="project" value="UniProtKB-ARBA"/>
</dbReference>
<sequence>MSLEKSNSLSSSTSVTIDGQATTPDVCDLPKVRIRNSNINKEEEITTDGLHNSVARSEGFEGSAIFIHKPENEIEAHRISNNYLFGFKKWKSHVTARPLSSRSEIVQDLYTDVDVDKYKTKKVTTVNVSNVLYAVFIGWWIALLYLLVAGLMFVTYIGIPHAIFCWRLAQYFFWPFGKFLHQIHPIPLYAAAHVSYEYNPEEGHVEPTERTNLVGVNDIKATQEQEKIITNYWKRPQTYLWLLLGVPILVISHGIICFISWMFVVSIPTAKVNLKAIKKILFLPPEQILVNSTAFVEVDSGRLHSEIILYTHQSVNVYYYKFTIDGVNVILVNLLVFVFLSIALGYSDADNKITDGVTKCALAILAIIPLTYYIGLSITSISAQSSFAVGAILNATFGSIVELILFVIVLKKGKDTNNQCYGELVKSSLAGTILCSILFIPGVCMIVGGIKYRTQNFNPRSASVSASLLFVSIIGIFAPTLFSNIYGDLECGRCELKNNTDYSGNSTSNYTQGFICEDCRQTTVGIDGDDTLYKKHLEPLIYACAIVLPLSYIVGLVFTLKTHSAHIYDAFNEQLKISSTAHEDAAQWSRLKSTLILLFCAVLIALCADLVTNNLQPLLESTGVSEYFVGVTMLALVPELPEVVNGVQFALQNNVNLGIEIGGSTAIQVCLVQVPLLVVINLIFPLNFKLIFNDVHMYSVIFSVVVINYIFQDGKSDYFQGFIVLCIYLVILSMYFFTLTPDGVKC</sequence>
<feature type="transmembrane region" description="Helical" evidence="10">
    <location>
        <begin position="239"/>
        <end position="265"/>
    </location>
</feature>
<keyword evidence="5" id="KW-0109">Calcium transport</keyword>
<feature type="transmembrane region" description="Helical" evidence="10">
    <location>
        <begin position="595"/>
        <end position="612"/>
    </location>
</feature>
<feature type="transmembrane region" description="Helical" evidence="10">
    <location>
        <begin position="718"/>
        <end position="737"/>
    </location>
</feature>
<keyword evidence="14" id="KW-1185">Reference proteome</keyword>
<dbReference type="FunFam" id="1.20.1420.30:FF:000014">
    <property type="entry name" value="Cation/H+ exchanger protein 2"/>
    <property type="match status" value="1"/>
</dbReference>
<comment type="caution">
    <text evidence="13">The sequence shown here is derived from an EMBL/GenBank/DDBJ whole genome shotgun (WGS) entry which is preliminary data.</text>
</comment>
<feature type="transmembrane region" description="Helical" evidence="10">
    <location>
        <begin position="462"/>
        <end position="482"/>
    </location>
</feature>
<dbReference type="InterPro" id="IPR044880">
    <property type="entry name" value="NCX_ion-bd_dom_sf"/>
</dbReference>